<gene>
    <name evidence="2" type="ORF">NF556_14670</name>
</gene>
<name>A0ABY4YQL9_9MICO</name>
<accession>A0ABY4YQL9</accession>
<keyword evidence="3" id="KW-1185">Reference proteome</keyword>
<dbReference type="Gene3D" id="3.40.50.150">
    <property type="entry name" value="Vaccinia Virus protein VP39"/>
    <property type="match status" value="1"/>
</dbReference>
<dbReference type="SUPFAM" id="SSF53335">
    <property type="entry name" value="S-adenosyl-L-methionine-dependent methyltransferases"/>
    <property type="match status" value="1"/>
</dbReference>
<keyword evidence="2" id="KW-0489">Methyltransferase</keyword>
<dbReference type="GO" id="GO:0008168">
    <property type="term" value="F:methyltransferase activity"/>
    <property type="evidence" value="ECO:0007669"/>
    <property type="project" value="UniProtKB-KW"/>
</dbReference>
<evidence type="ECO:0000313" key="2">
    <source>
        <dbReference type="EMBL" id="USQ78861.1"/>
    </source>
</evidence>
<dbReference type="EMBL" id="CP099489">
    <property type="protein sequence ID" value="USQ78861.1"/>
    <property type="molecule type" value="Genomic_DNA"/>
</dbReference>
<dbReference type="InterPro" id="IPR029063">
    <property type="entry name" value="SAM-dependent_MTases_sf"/>
</dbReference>
<proteinExistence type="predicted"/>
<keyword evidence="1" id="KW-0808">Transferase</keyword>
<evidence type="ECO:0000256" key="1">
    <source>
        <dbReference type="ARBA" id="ARBA00022679"/>
    </source>
</evidence>
<dbReference type="Proteomes" id="UP001056455">
    <property type="component" value="Chromosome"/>
</dbReference>
<dbReference type="PANTHER" id="PTHR43861:SF3">
    <property type="entry name" value="PUTATIVE (AFU_ORTHOLOGUE AFUA_2G14390)-RELATED"/>
    <property type="match status" value="1"/>
</dbReference>
<dbReference type="GO" id="GO:0032259">
    <property type="term" value="P:methylation"/>
    <property type="evidence" value="ECO:0007669"/>
    <property type="project" value="UniProtKB-KW"/>
</dbReference>
<dbReference type="CDD" id="cd02440">
    <property type="entry name" value="AdoMet_MTases"/>
    <property type="match status" value="1"/>
</dbReference>
<dbReference type="Pfam" id="PF13489">
    <property type="entry name" value="Methyltransf_23"/>
    <property type="match status" value="1"/>
</dbReference>
<dbReference type="PANTHER" id="PTHR43861">
    <property type="entry name" value="TRANS-ACONITATE 2-METHYLTRANSFERASE-RELATED"/>
    <property type="match status" value="1"/>
</dbReference>
<reference evidence="2" key="1">
    <citation type="submission" date="2022-06" db="EMBL/GenBank/DDBJ databases">
        <title>Ornithinimicrobium HY1793.</title>
        <authorList>
            <person name="Huang Y."/>
        </authorList>
    </citation>
    <scope>NUCLEOTIDE SEQUENCE</scope>
    <source>
        <strain evidence="2">HY1793</strain>
    </source>
</reference>
<protein>
    <submittedName>
        <fullName evidence="2">Class I SAM-dependent methyltransferase</fullName>
    </submittedName>
</protein>
<evidence type="ECO:0000313" key="3">
    <source>
        <dbReference type="Proteomes" id="UP001056455"/>
    </source>
</evidence>
<organism evidence="2 3">
    <name type="scientific">Ornithinimicrobium faecis</name>
    <dbReference type="NCBI Taxonomy" id="2934158"/>
    <lineage>
        <taxon>Bacteria</taxon>
        <taxon>Bacillati</taxon>
        <taxon>Actinomycetota</taxon>
        <taxon>Actinomycetes</taxon>
        <taxon>Micrococcales</taxon>
        <taxon>Ornithinimicrobiaceae</taxon>
        <taxon>Ornithinimicrobium</taxon>
    </lineage>
</organism>
<sequence>MGSENFDDRAADWDSDPDKVSRARDVAAAVRAAVQLQPATRLLEYGAGTGLVSQELRAHVGQIVLADNSTGMRQVIQEKIEAGVLSDAQVWDLDLEHDVAPPEEFDLIVTSMVMHHVRDVPAVLAGFASLLRPGGHVCITDLDTEDGSFHDSDFHGHHGIDRGELSEQLEQAGFAGATITDCTTIIKRDHAYSVFLATATR</sequence>
<dbReference type="RefSeq" id="WP_252591656.1">
    <property type="nucleotide sequence ID" value="NZ_CP099489.1"/>
</dbReference>